<dbReference type="InterPro" id="IPR006439">
    <property type="entry name" value="HAD-SF_hydro_IA"/>
</dbReference>
<dbReference type="Gene3D" id="1.10.150.240">
    <property type="entry name" value="Putative phosphatase, domain 2"/>
    <property type="match status" value="1"/>
</dbReference>
<dbReference type="SFLD" id="SFLDG01129">
    <property type="entry name" value="C1.5:_HAD__Beta-PGM__Phosphata"/>
    <property type="match status" value="1"/>
</dbReference>
<proteinExistence type="predicted"/>
<dbReference type="GO" id="GO:0050308">
    <property type="term" value="F:sugar-phosphatase activity"/>
    <property type="evidence" value="ECO:0007669"/>
    <property type="project" value="TreeGrafter"/>
</dbReference>
<sequence>MVDEAMTALPASRAYQAFLFDMDGTLITSTLAAERVWTRWAERHGLDAAAFIPTIHGVRAIDTIRRQNLPDINLDAEVAWVERGEIEDVDGVAPIPGAVDFVKRLPPDRWAVVTSASVPLARARLEAAGVTPPAVMITAEDVERGKPDPAGYLKAAATLGFDIGDCLVFEDAEAGIKAGEAAGADVLVVTAAWTHPLETDHPTLADYDDVRLEIGPDGSLSLKV</sequence>
<dbReference type="NCBIfam" id="TIGR01509">
    <property type="entry name" value="HAD-SF-IA-v3"/>
    <property type="match status" value="1"/>
</dbReference>
<dbReference type="Gene3D" id="3.40.50.1000">
    <property type="entry name" value="HAD superfamily/HAD-like"/>
    <property type="match status" value="1"/>
</dbReference>
<dbReference type="EMBL" id="CP022048">
    <property type="protein sequence ID" value="ASE39396.1"/>
    <property type="molecule type" value="Genomic_DNA"/>
</dbReference>
<evidence type="ECO:0000313" key="1">
    <source>
        <dbReference type="EMBL" id="ASE39396.1"/>
    </source>
</evidence>
<dbReference type="Pfam" id="PF00702">
    <property type="entry name" value="Hydrolase"/>
    <property type="match status" value="1"/>
</dbReference>
<reference evidence="2" key="1">
    <citation type="submission" date="2017-06" db="EMBL/GenBank/DDBJ databases">
        <title>FDA dAtabase for Regulatory Grade micrObial Sequences (FDA-ARGOS): Supporting development and validation of Infectious Disease Dx tests.</title>
        <authorList>
            <person name="Minogue T."/>
            <person name="Wolcott M."/>
            <person name="Wasieloski L."/>
            <person name="Aguilar W."/>
            <person name="Moore D."/>
            <person name="Tallon L."/>
            <person name="Sadzewicz L."/>
            <person name="Sengamalay N."/>
            <person name="Ott S."/>
            <person name="Godinez A."/>
            <person name="Nagaraj S."/>
            <person name="Nadendla S."/>
            <person name="Geyer C."/>
            <person name="Sichtig H."/>
        </authorList>
    </citation>
    <scope>NUCLEOTIDE SEQUENCE [LARGE SCALE GENOMIC DNA]</scope>
    <source>
        <strain evidence="2">FDAARGOS_289</strain>
    </source>
</reference>
<dbReference type="InterPro" id="IPR051806">
    <property type="entry name" value="HAD-like_SPP"/>
</dbReference>
<dbReference type="KEGG" id="bvc:CEP68_07685"/>
<dbReference type="PANTHER" id="PTHR43481">
    <property type="entry name" value="FRUCTOSE-1-PHOSPHATE PHOSPHATASE"/>
    <property type="match status" value="1"/>
</dbReference>
<name>A0A1Z3U7W9_BREVE</name>
<accession>A0A1Z3U7W9</accession>
<evidence type="ECO:0000313" key="2">
    <source>
        <dbReference type="Proteomes" id="UP000197050"/>
    </source>
</evidence>
<dbReference type="InterPro" id="IPR023198">
    <property type="entry name" value="PGP-like_dom2"/>
</dbReference>
<dbReference type="Proteomes" id="UP000197050">
    <property type="component" value="Chromosome"/>
</dbReference>
<dbReference type="InterPro" id="IPR036412">
    <property type="entry name" value="HAD-like_sf"/>
</dbReference>
<organism evidence="1 2">
    <name type="scientific">Brevundimonas vesicularis</name>
    <name type="common">Pseudomonas vesicularis</name>
    <dbReference type="NCBI Taxonomy" id="41276"/>
    <lineage>
        <taxon>Bacteria</taxon>
        <taxon>Pseudomonadati</taxon>
        <taxon>Pseudomonadota</taxon>
        <taxon>Alphaproteobacteria</taxon>
        <taxon>Caulobacterales</taxon>
        <taxon>Caulobacteraceae</taxon>
        <taxon>Brevundimonas</taxon>
    </lineage>
</organism>
<dbReference type="SUPFAM" id="SSF56784">
    <property type="entry name" value="HAD-like"/>
    <property type="match status" value="1"/>
</dbReference>
<dbReference type="PANTHER" id="PTHR43481:SF4">
    <property type="entry name" value="GLYCEROL-1-PHOSPHATE PHOSPHOHYDROLASE 1-RELATED"/>
    <property type="match status" value="1"/>
</dbReference>
<dbReference type="AlphaFoldDB" id="A0A1Z3U7W9"/>
<protein>
    <submittedName>
        <fullName evidence="1">Glycerol-3-phosphatase</fullName>
    </submittedName>
</protein>
<gene>
    <name evidence="1" type="ORF">CEP68_07685</name>
</gene>
<dbReference type="InterPro" id="IPR023214">
    <property type="entry name" value="HAD_sf"/>
</dbReference>
<dbReference type="SFLD" id="SFLDS00003">
    <property type="entry name" value="Haloacid_Dehalogenase"/>
    <property type="match status" value="1"/>
</dbReference>